<dbReference type="EMBL" id="JBHEZY010000012">
    <property type="protein sequence ID" value="MFC1434287.1"/>
    <property type="molecule type" value="Genomic_DNA"/>
</dbReference>
<evidence type="ECO:0000256" key="1">
    <source>
        <dbReference type="SAM" id="Phobius"/>
    </source>
</evidence>
<keyword evidence="1" id="KW-1133">Transmembrane helix</keyword>
<keyword evidence="1" id="KW-0472">Membrane</keyword>
<organism evidence="2 3">
    <name type="scientific">Streptacidiphilus alkalitolerans</name>
    <dbReference type="NCBI Taxonomy" id="3342712"/>
    <lineage>
        <taxon>Bacteria</taxon>
        <taxon>Bacillati</taxon>
        <taxon>Actinomycetota</taxon>
        <taxon>Actinomycetes</taxon>
        <taxon>Kitasatosporales</taxon>
        <taxon>Streptomycetaceae</taxon>
        <taxon>Streptacidiphilus</taxon>
    </lineage>
</organism>
<name>A0ABV6X8I9_9ACTN</name>
<feature type="transmembrane region" description="Helical" evidence="1">
    <location>
        <begin position="20"/>
        <end position="47"/>
    </location>
</feature>
<gene>
    <name evidence="2" type="ORF">ACEZDB_26970</name>
</gene>
<keyword evidence="1" id="KW-0812">Transmembrane</keyword>
<comment type="caution">
    <text evidence="2">The sequence shown here is derived from an EMBL/GenBank/DDBJ whole genome shotgun (WGS) entry which is preliminary data.</text>
</comment>
<proteinExistence type="predicted"/>
<evidence type="ECO:0000313" key="3">
    <source>
        <dbReference type="Proteomes" id="UP001592530"/>
    </source>
</evidence>
<dbReference type="RefSeq" id="WP_380556681.1">
    <property type="nucleotide sequence ID" value="NZ_JBHEZY010000012.1"/>
</dbReference>
<dbReference type="Proteomes" id="UP001592530">
    <property type="component" value="Unassembled WGS sequence"/>
</dbReference>
<feature type="transmembrane region" description="Helical" evidence="1">
    <location>
        <begin position="67"/>
        <end position="92"/>
    </location>
</feature>
<sequence length="98" mass="10100">MLTLATGTGTGDDPAMGGVLLMAVSVAAIGVGITLATTGGSDAYYGYALRRYEERSYSGGRLPPPHWVIRTIGVTLALAGCTCIPFAFLLLVHPMTPG</sequence>
<reference evidence="2 3" key="1">
    <citation type="submission" date="2024-09" db="EMBL/GenBank/DDBJ databases">
        <authorList>
            <person name="Lee S.D."/>
        </authorList>
    </citation>
    <scope>NUCLEOTIDE SEQUENCE [LARGE SCALE GENOMIC DNA]</scope>
    <source>
        <strain evidence="2 3">N1-3</strain>
    </source>
</reference>
<protein>
    <submittedName>
        <fullName evidence="2">Uncharacterized protein</fullName>
    </submittedName>
</protein>
<accession>A0ABV6X8I9</accession>
<evidence type="ECO:0000313" key="2">
    <source>
        <dbReference type="EMBL" id="MFC1434287.1"/>
    </source>
</evidence>